<dbReference type="Pfam" id="PF00072">
    <property type="entry name" value="Response_reg"/>
    <property type="match status" value="1"/>
</dbReference>
<dbReference type="SUPFAM" id="SSF46894">
    <property type="entry name" value="C-terminal effector domain of the bipartite response regulators"/>
    <property type="match status" value="1"/>
</dbReference>
<organism evidence="7 8">
    <name type="scientific">Streptomyces varsoviensis</name>
    <dbReference type="NCBI Taxonomy" id="67373"/>
    <lineage>
        <taxon>Bacteria</taxon>
        <taxon>Bacillati</taxon>
        <taxon>Actinomycetota</taxon>
        <taxon>Actinomycetes</taxon>
        <taxon>Kitasatosporales</taxon>
        <taxon>Streptomycetaceae</taxon>
        <taxon>Streptomyces</taxon>
    </lineage>
</organism>
<dbReference type="Pfam" id="PF00196">
    <property type="entry name" value="GerE"/>
    <property type="match status" value="1"/>
</dbReference>
<keyword evidence="1 3" id="KW-0597">Phosphoprotein</keyword>
<name>A0ABR5J0W1_9ACTN</name>
<dbReference type="InterPro" id="IPR000792">
    <property type="entry name" value="Tscrpt_reg_LuxR_C"/>
</dbReference>
<evidence type="ECO:0000256" key="3">
    <source>
        <dbReference type="PROSITE-ProRule" id="PRU00169"/>
    </source>
</evidence>
<dbReference type="EMBL" id="LGUT01002454">
    <property type="protein sequence ID" value="KOG87053.1"/>
    <property type="molecule type" value="Genomic_DNA"/>
</dbReference>
<dbReference type="InterPro" id="IPR001789">
    <property type="entry name" value="Sig_transdc_resp-reg_receiver"/>
</dbReference>
<dbReference type="CDD" id="cd17535">
    <property type="entry name" value="REC_NarL-like"/>
    <property type="match status" value="1"/>
</dbReference>
<dbReference type="InterPro" id="IPR016032">
    <property type="entry name" value="Sig_transdc_resp-reg_C-effctor"/>
</dbReference>
<evidence type="ECO:0000259" key="6">
    <source>
        <dbReference type="PROSITE" id="PS50110"/>
    </source>
</evidence>
<evidence type="ECO:0000256" key="1">
    <source>
        <dbReference type="ARBA" id="ARBA00022553"/>
    </source>
</evidence>
<dbReference type="Proteomes" id="UP000037020">
    <property type="component" value="Unassembled WGS sequence"/>
</dbReference>
<keyword evidence="8" id="KW-1185">Reference proteome</keyword>
<evidence type="ECO:0000256" key="2">
    <source>
        <dbReference type="ARBA" id="ARBA00023125"/>
    </source>
</evidence>
<dbReference type="SMART" id="SM00421">
    <property type="entry name" value="HTH_LUXR"/>
    <property type="match status" value="1"/>
</dbReference>
<proteinExistence type="predicted"/>
<reference evidence="7 8" key="1">
    <citation type="submission" date="2015-07" db="EMBL/GenBank/DDBJ databases">
        <authorList>
            <person name="Ju K.-S."/>
            <person name="Doroghazi J.R."/>
            <person name="Metcalf W.W."/>
        </authorList>
    </citation>
    <scope>NUCLEOTIDE SEQUENCE [LARGE SCALE GENOMIC DNA]</scope>
    <source>
        <strain evidence="7 8">NRRL B-3589</strain>
    </source>
</reference>
<feature type="modified residue" description="4-aspartylphosphate" evidence="3">
    <location>
        <position position="65"/>
    </location>
</feature>
<dbReference type="SUPFAM" id="SSF52172">
    <property type="entry name" value="CheY-like"/>
    <property type="match status" value="1"/>
</dbReference>
<dbReference type="InterPro" id="IPR051015">
    <property type="entry name" value="EvgA-like"/>
</dbReference>
<dbReference type="PANTHER" id="PTHR45566">
    <property type="entry name" value="HTH-TYPE TRANSCRIPTIONAL REGULATOR YHJB-RELATED"/>
    <property type="match status" value="1"/>
</dbReference>
<protein>
    <recommendedName>
        <fullName evidence="9">LuxR family transcriptional regulator</fullName>
    </recommendedName>
</protein>
<sequence length="239" mass="25593">MGGGEYVAINSAITVLVVDDQGLLRETLCEVLAKELDIEVVGGTADSETAVRIATEKRPDVILLDGPDAGGIVSLLAEMKRVSPISRCIVLTSCTHPALVREALRLRVSAFLAKNVMREEVITAIRSVVVHPDQIVLSLPTESLVAARDQDGPRLSARELQIIENVAQGMSNGQIASRLEITEATVKRHLRNIFDKLGAVSRIDAVNKAKSVLIVPPPRGRPGRTAAPRAGAFSVPSWS</sequence>
<dbReference type="CDD" id="cd06170">
    <property type="entry name" value="LuxR_C_like"/>
    <property type="match status" value="1"/>
</dbReference>
<evidence type="ECO:0008006" key="9">
    <source>
        <dbReference type="Google" id="ProtNLM"/>
    </source>
</evidence>
<dbReference type="PANTHER" id="PTHR45566:SF2">
    <property type="entry name" value="NARL SUBFAMILY"/>
    <property type="match status" value="1"/>
</dbReference>
<dbReference type="PROSITE" id="PS00622">
    <property type="entry name" value="HTH_LUXR_1"/>
    <property type="match status" value="1"/>
</dbReference>
<dbReference type="SMART" id="SM00448">
    <property type="entry name" value="REC"/>
    <property type="match status" value="1"/>
</dbReference>
<accession>A0ABR5J0W1</accession>
<feature type="region of interest" description="Disordered" evidence="4">
    <location>
        <begin position="216"/>
        <end position="239"/>
    </location>
</feature>
<dbReference type="InterPro" id="IPR058245">
    <property type="entry name" value="NreC/VraR/RcsB-like_REC"/>
</dbReference>
<gene>
    <name evidence="7" type="ORF">ADK38_27570</name>
</gene>
<evidence type="ECO:0000313" key="8">
    <source>
        <dbReference type="Proteomes" id="UP000037020"/>
    </source>
</evidence>
<feature type="compositionally biased region" description="Low complexity" evidence="4">
    <location>
        <begin position="223"/>
        <end position="232"/>
    </location>
</feature>
<dbReference type="PROSITE" id="PS50043">
    <property type="entry name" value="HTH_LUXR_2"/>
    <property type="match status" value="1"/>
</dbReference>
<feature type="domain" description="Response regulatory" evidence="6">
    <location>
        <begin position="14"/>
        <end position="129"/>
    </location>
</feature>
<dbReference type="PROSITE" id="PS50110">
    <property type="entry name" value="RESPONSE_REGULATORY"/>
    <property type="match status" value="1"/>
</dbReference>
<dbReference type="Gene3D" id="3.40.50.2300">
    <property type="match status" value="1"/>
</dbReference>
<keyword evidence="2" id="KW-0238">DNA-binding</keyword>
<feature type="domain" description="HTH luxR-type" evidence="5">
    <location>
        <begin position="148"/>
        <end position="213"/>
    </location>
</feature>
<comment type="caution">
    <text evidence="7">The sequence shown here is derived from an EMBL/GenBank/DDBJ whole genome shotgun (WGS) entry which is preliminary data.</text>
</comment>
<dbReference type="PRINTS" id="PR00038">
    <property type="entry name" value="HTHLUXR"/>
</dbReference>
<dbReference type="InterPro" id="IPR011006">
    <property type="entry name" value="CheY-like_superfamily"/>
</dbReference>
<evidence type="ECO:0000313" key="7">
    <source>
        <dbReference type="EMBL" id="KOG87053.1"/>
    </source>
</evidence>
<evidence type="ECO:0000259" key="5">
    <source>
        <dbReference type="PROSITE" id="PS50043"/>
    </source>
</evidence>
<evidence type="ECO:0000256" key="4">
    <source>
        <dbReference type="SAM" id="MobiDB-lite"/>
    </source>
</evidence>